<dbReference type="InterPro" id="IPR050829">
    <property type="entry name" value="CorA_MIT"/>
</dbReference>
<dbReference type="SUPFAM" id="SSF144083">
    <property type="entry name" value="Magnesium transport protein CorA, transmembrane region"/>
    <property type="match status" value="1"/>
</dbReference>
<dbReference type="GO" id="GO:0046873">
    <property type="term" value="F:metal ion transmembrane transporter activity"/>
    <property type="evidence" value="ECO:0007669"/>
    <property type="project" value="InterPro"/>
</dbReference>
<dbReference type="InterPro" id="IPR045863">
    <property type="entry name" value="CorA_TM1_TM2"/>
</dbReference>
<evidence type="ECO:0000256" key="3">
    <source>
        <dbReference type="ARBA" id="ARBA00022989"/>
    </source>
</evidence>
<feature type="coiled-coil region" evidence="5">
    <location>
        <begin position="686"/>
        <end position="740"/>
    </location>
</feature>
<feature type="region of interest" description="Disordered" evidence="6">
    <location>
        <begin position="906"/>
        <end position="925"/>
    </location>
</feature>
<feature type="transmembrane region" description="Helical" evidence="7">
    <location>
        <begin position="812"/>
        <end position="834"/>
    </location>
</feature>
<feature type="transmembrane region" description="Helical" evidence="7">
    <location>
        <begin position="786"/>
        <end position="805"/>
    </location>
</feature>
<accession>A0A9N9LDC2</accession>
<dbReference type="InterPro" id="IPR002523">
    <property type="entry name" value="MgTranspt_CorA/ZnTranspt_ZntB"/>
</dbReference>
<evidence type="ECO:0000256" key="2">
    <source>
        <dbReference type="ARBA" id="ARBA00022692"/>
    </source>
</evidence>
<reference evidence="8" key="1">
    <citation type="submission" date="2021-07" db="EMBL/GenBank/DDBJ databases">
        <authorList>
            <person name="Durling M."/>
        </authorList>
    </citation>
    <scope>NUCLEOTIDE SEQUENCE</scope>
</reference>
<dbReference type="EMBL" id="CAJVRL010000127">
    <property type="protein sequence ID" value="CAG8962177.1"/>
    <property type="molecule type" value="Genomic_DNA"/>
</dbReference>
<dbReference type="AlphaFoldDB" id="A0A9N9LDC2"/>
<evidence type="ECO:0000256" key="7">
    <source>
        <dbReference type="SAM" id="Phobius"/>
    </source>
</evidence>
<evidence type="ECO:0000256" key="6">
    <source>
        <dbReference type="SAM" id="MobiDB-lite"/>
    </source>
</evidence>
<evidence type="ECO:0008006" key="10">
    <source>
        <dbReference type="Google" id="ProtNLM"/>
    </source>
</evidence>
<feature type="compositionally biased region" description="Basic and acidic residues" evidence="6">
    <location>
        <begin position="865"/>
        <end position="878"/>
    </location>
</feature>
<evidence type="ECO:0000313" key="8">
    <source>
        <dbReference type="EMBL" id="CAG8962177.1"/>
    </source>
</evidence>
<feature type="region of interest" description="Disordered" evidence="6">
    <location>
        <begin position="865"/>
        <end position="893"/>
    </location>
</feature>
<comment type="caution">
    <text evidence="8">The sequence shown here is derived from an EMBL/GenBank/DDBJ whole genome shotgun (WGS) entry which is preliminary data.</text>
</comment>
<evidence type="ECO:0000313" key="9">
    <source>
        <dbReference type="Proteomes" id="UP000696280"/>
    </source>
</evidence>
<keyword evidence="3 7" id="KW-1133">Transmembrane helix</keyword>
<dbReference type="Proteomes" id="UP000696280">
    <property type="component" value="Unassembled WGS sequence"/>
</dbReference>
<feature type="compositionally biased region" description="Polar residues" evidence="6">
    <location>
        <begin position="879"/>
        <end position="893"/>
    </location>
</feature>
<feature type="compositionally biased region" description="Basic and acidic residues" evidence="6">
    <location>
        <begin position="323"/>
        <end position="334"/>
    </location>
</feature>
<sequence>CQKKGEDGKKGLKHGDTAGDAVTHYLGCLRISERESFLNDLPSPADEKVKQKILNEEERIRDLRKTFEAGGNSTASGKLLCKFQSAQKCWRDENIRDGDLTASQFHHTAENRPSSIQLTEEEEKMFILEDTNANVIYFKKKEDTEHLGPHDHPKFLPSTFPDQKIPLSKLLKNDPKTNPLMWKCDKDMIRYFHIPANNMEWIEEAIARYYGEEKPDLSGPYRKPRKPEEHSKTRMLLRPQFWKGLQHGGRGDLPTHTRHMRPRYYENLEQPKNIALFMPYLHWETDRRRAKVAEVVMRYGKPLYQFPDVVGGQVGRPVTPEIEKTTSDEVHEKPPTTMEPPQDKTLHPELINLKNYDKGKKALGGFLLLAARLYEEMDSYTDEKIIVHHLKGSSPLHPRRTLDQSYYWTLRDTRSRDRDQVVYRGTTTHPKLLYHDCPKKFIEREKNDPPCVQCVENSKKVARVVMVDQLWMWILDENTIITSFPKRVGRNKPDMSAVQKCIRTRLRAARIDEIRSVYDLGIIIIDQCSRGFFHRTQSEDLQPQVMDAFANAIGRVTHKQSMAYNHFWECTRLASRRYASREKPDHGTAKKSQNVLLDINPEGELLREIKDIIEEISIMMQIKKQEENVARAFTKAVKALIQKPEPKPSANSLESEVSSIGSLLKTLLQQQNSALSEDDGWTMMSANELLGDIQNQLQELVHLKEAAENASLGLKDLLDLKQQQASVVEAREAVKQGEETLRQGRAIMLFTVITIIFLPLSFFATLFGMNVSDLTDGATLNYKDVLVFMIPISAVVIFGSLCLAFSRLVRALLFWAFDFLWTKLITATPIYVSWRKSHFNSEKLHESRKIHTNKMKKEAQKRIIDRRETERTEHEQNKGKITNQATSRTGSNATVSVALANANGIRERRGEVDVELGQMPPAQSP</sequence>
<feature type="transmembrane region" description="Helical" evidence="7">
    <location>
        <begin position="746"/>
        <end position="766"/>
    </location>
</feature>
<keyword evidence="9" id="KW-1185">Reference proteome</keyword>
<evidence type="ECO:0000256" key="1">
    <source>
        <dbReference type="ARBA" id="ARBA00004141"/>
    </source>
</evidence>
<dbReference type="GO" id="GO:0016020">
    <property type="term" value="C:membrane"/>
    <property type="evidence" value="ECO:0007669"/>
    <property type="project" value="UniProtKB-SubCell"/>
</dbReference>
<dbReference type="PANTHER" id="PTHR47685">
    <property type="entry name" value="MAGNESIUM TRANSPORT PROTEIN CORA"/>
    <property type="match status" value="1"/>
</dbReference>
<dbReference type="Gene3D" id="1.20.58.340">
    <property type="entry name" value="Magnesium transport protein CorA, transmembrane region"/>
    <property type="match status" value="1"/>
</dbReference>
<proteinExistence type="predicted"/>
<dbReference type="PANTHER" id="PTHR47685:SF1">
    <property type="entry name" value="MAGNESIUM TRANSPORT PROTEIN CORA"/>
    <property type="match status" value="1"/>
</dbReference>
<gene>
    <name evidence="8" type="ORF">HYFRA_00005226</name>
</gene>
<feature type="non-terminal residue" evidence="8">
    <location>
        <position position="1"/>
    </location>
</feature>
<keyword evidence="2 7" id="KW-0812">Transmembrane</keyword>
<name>A0A9N9LDC2_9HELO</name>
<keyword evidence="5" id="KW-0175">Coiled coil</keyword>
<evidence type="ECO:0000256" key="4">
    <source>
        <dbReference type="ARBA" id="ARBA00023136"/>
    </source>
</evidence>
<organism evidence="8 9">
    <name type="scientific">Hymenoscyphus fraxineus</name>
    <dbReference type="NCBI Taxonomy" id="746836"/>
    <lineage>
        <taxon>Eukaryota</taxon>
        <taxon>Fungi</taxon>
        <taxon>Dikarya</taxon>
        <taxon>Ascomycota</taxon>
        <taxon>Pezizomycotina</taxon>
        <taxon>Leotiomycetes</taxon>
        <taxon>Helotiales</taxon>
        <taxon>Helotiaceae</taxon>
        <taxon>Hymenoscyphus</taxon>
    </lineage>
</organism>
<comment type="subcellular location">
    <subcellularLocation>
        <location evidence="1">Membrane</location>
        <topology evidence="1">Multi-pass membrane protein</topology>
    </subcellularLocation>
</comment>
<keyword evidence="4 7" id="KW-0472">Membrane</keyword>
<feature type="region of interest" description="Disordered" evidence="6">
    <location>
        <begin position="323"/>
        <end position="344"/>
    </location>
</feature>
<evidence type="ECO:0000256" key="5">
    <source>
        <dbReference type="SAM" id="Coils"/>
    </source>
</evidence>
<protein>
    <recommendedName>
        <fullName evidence="10">Ankyrin repeat protein</fullName>
    </recommendedName>
</protein>
<dbReference type="Pfam" id="PF01544">
    <property type="entry name" value="CorA"/>
    <property type="match status" value="1"/>
</dbReference>
<dbReference type="OrthoDB" id="341259at2759"/>